<sequence length="208" mass="23698">MNKINRVIITFGRFFFVMVFLGISTLFVFIEAGSLFMSKSDGVNFLSKGFGNISGVVLGEANEDDSKEIVTSSTVVASDARPEIIRKYLEKYKSPLVPYSDLIFELSQTYGFDYRWIVAIAQQESNLCKKIPEESYNCWGYGIHKSGTLRFENYEIALKSFAEYLDRVYFKKGLNTPELIMKKYCPSSNGSWAFGVNQFMNEMELGDI</sequence>
<dbReference type="InterPro" id="IPR023346">
    <property type="entry name" value="Lysozyme-like_dom_sf"/>
</dbReference>
<protein>
    <recommendedName>
        <fullName evidence="4">Mannosyl-glycoprotein endo-beta-N-acetylglucosamidase-like domain-containing protein</fullName>
    </recommendedName>
</protein>
<dbReference type="SUPFAM" id="SSF53955">
    <property type="entry name" value="Lysozyme-like"/>
    <property type="match status" value="1"/>
</dbReference>
<evidence type="ECO:0000256" key="1">
    <source>
        <dbReference type="SAM" id="Phobius"/>
    </source>
</evidence>
<evidence type="ECO:0008006" key="4">
    <source>
        <dbReference type="Google" id="ProtNLM"/>
    </source>
</evidence>
<name>A0A0G0LI03_9BACT</name>
<proteinExistence type="predicted"/>
<keyword evidence="1" id="KW-0812">Transmembrane</keyword>
<keyword evidence="1" id="KW-1133">Transmembrane helix</keyword>
<dbReference type="AlphaFoldDB" id="A0A0G0LI03"/>
<dbReference type="Proteomes" id="UP000033841">
    <property type="component" value="Unassembled WGS sequence"/>
</dbReference>
<evidence type="ECO:0000313" key="3">
    <source>
        <dbReference type="Proteomes" id="UP000033841"/>
    </source>
</evidence>
<organism evidence="2 3">
    <name type="scientific">Candidatus Shapirobacteria bacterium GW2011_GWE1_38_92</name>
    <dbReference type="NCBI Taxonomy" id="1618489"/>
    <lineage>
        <taxon>Bacteria</taxon>
        <taxon>Candidatus Shapironibacteriota</taxon>
    </lineage>
</organism>
<keyword evidence="1" id="KW-0472">Membrane</keyword>
<accession>A0A0G0LI03</accession>
<evidence type="ECO:0000313" key="2">
    <source>
        <dbReference type="EMBL" id="KKQ90667.1"/>
    </source>
</evidence>
<gene>
    <name evidence="2" type="ORF">UT14_C0032G0009</name>
</gene>
<comment type="caution">
    <text evidence="2">The sequence shown here is derived from an EMBL/GenBank/DDBJ whole genome shotgun (WGS) entry which is preliminary data.</text>
</comment>
<feature type="transmembrane region" description="Helical" evidence="1">
    <location>
        <begin position="7"/>
        <end position="30"/>
    </location>
</feature>
<reference evidence="2 3" key="1">
    <citation type="journal article" date="2015" name="Nature">
        <title>rRNA introns, odd ribosomes, and small enigmatic genomes across a large radiation of phyla.</title>
        <authorList>
            <person name="Brown C.T."/>
            <person name="Hug L.A."/>
            <person name="Thomas B.C."/>
            <person name="Sharon I."/>
            <person name="Castelle C.J."/>
            <person name="Singh A."/>
            <person name="Wilkins M.J."/>
            <person name="Williams K.H."/>
            <person name="Banfield J.F."/>
        </authorList>
    </citation>
    <scope>NUCLEOTIDE SEQUENCE [LARGE SCALE GENOMIC DNA]</scope>
</reference>
<dbReference type="EMBL" id="LBVR01000032">
    <property type="protein sequence ID" value="KKQ90667.1"/>
    <property type="molecule type" value="Genomic_DNA"/>
</dbReference>